<reference evidence="2 3" key="1">
    <citation type="submission" date="2019-06" db="EMBL/GenBank/DDBJ databases">
        <title>Sequencing the genomes of 1000 actinobacteria strains.</title>
        <authorList>
            <person name="Klenk H.-P."/>
        </authorList>
    </citation>
    <scope>NUCLEOTIDE SEQUENCE [LARGE SCALE GENOMIC DNA]</scope>
    <source>
        <strain evidence="2 3">DSM 41695</strain>
    </source>
</reference>
<name>A0A561TRM2_9ACTN</name>
<dbReference type="RefSeq" id="WP_145871241.1">
    <property type="nucleotide sequence ID" value="NZ_BNCE01000012.1"/>
</dbReference>
<proteinExistence type="predicted"/>
<accession>A0A561TRM2</accession>
<protein>
    <recommendedName>
        <fullName evidence="4">SH3 domain-containing protein</fullName>
    </recommendedName>
</protein>
<feature type="signal peptide" evidence="1">
    <location>
        <begin position="1"/>
        <end position="28"/>
    </location>
</feature>
<comment type="caution">
    <text evidence="2">The sequence shown here is derived from an EMBL/GenBank/DDBJ whole genome shotgun (WGS) entry which is preliminary data.</text>
</comment>
<feature type="chain" id="PRO_5021881159" description="SH3 domain-containing protein" evidence="1">
    <location>
        <begin position="29"/>
        <end position="112"/>
    </location>
</feature>
<dbReference type="Proteomes" id="UP000316603">
    <property type="component" value="Unassembled WGS sequence"/>
</dbReference>
<keyword evidence="1" id="KW-0732">Signal</keyword>
<organism evidence="2 3">
    <name type="scientific">Streptomyces capillispiralis</name>
    <dbReference type="NCBI Taxonomy" id="68182"/>
    <lineage>
        <taxon>Bacteria</taxon>
        <taxon>Bacillati</taxon>
        <taxon>Actinomycetota</taxon>
        <taxon>Actinomycetes</taxon>
        <taxon>Kitasatosporales</taxon>
        <taxon>Streptomycetaceae</taxon>
        <taxon>Streptomyces</taxon>
    </lineage>
</organism>
<evidence type="ECO:0000313" key="3">
    <source>
        <dbReference type="Proteomes" id="UP000316603"/>
    </source>
</evidence>
<evidence type="ECO:0000313" key="2">
    <source>
        <dbReference type="EMBL" id="TWF89754.1"/>
    </source>
</evidence>
<dbReference type="Gene3D" id="2.30.30.40">
    <property type="entry name" value="SH3 Domains"/>
    <property type="match status" value="1"/>
</dbReference>
<dbReference type="AlphaFoldDB" id="A0A561TRM2"/>
<evidence type="ECO:0000256" key="1">
    <source>
        <dbReference type="SAM" id="SignalP"/>
    </source>
</evidence>
<evidence type="ECO:0008006" key="4">
    <source>
        <dbReference type="Google" id="ProtNLM"/>
    </source>
</evidence>
<dbReference type="EMBL" id="VIWV01000001">
    <property type="protein sequence ID" value="TWF89754.1"/>
    <property type="molecule type" value="Genomic_DNA"/>
</dbReference>
<sequence length="112" mass="11946">MNRVVRLFTAGAALALAAAVQMAPTATAAETAACGVSAPDRDTRSYGQYFTQDVYLRNGPGWECDIIGQATTANNVDYHCTTGGFTYLRTASTKYGWVYNGYLVNGGTNVQC</sequence>
<dbReference type="OrthoDB" id="4264423at2"/>
<keyword evidence="3" id="KW-1185">Reference proteome</keyword>
<gene>
    <name evidence="2" type="ORF">FHX78_116797</name>
</gene>